<proteinExistence type="predicted"/>
<accession>A0A061RK59</accession>
<protein>
    <submittedName>
        <fullName evidence="1">Uncharacterized protein</fullName>
    </submittedName>
</protein>
<reference evidence="1" key="1">
    <citation type="submission" date="2014-05" db="EMBL/GenBank/DDBJ databases">
        <title>The transcriptome of the halophilic microalga Tetraselmis sp. GSL018 isolated from the Great Salt Lake, Utah.</title>
        <authorList>
            <person name="Jinkerson R.E."/>
            <person name="D'Adamo S."/>
            <person name="Posewitz M.C."/>
        </authorList>
    </citation>
    <scope>NUCLEOTIDE SEQUENCE</scope>
    <source>
        <strain evidence="1">GSL018</strain>
    </source>
</reference>
<organism evidence="1">
    <name type="scientific">Tetraselmis sp. GSL018</name>
    <dbReference type="NCBI Taxonomy" id="582737"/>
    <lineage>
        <taxon>Eukaryota</taxon>
        <taxon>Viridiplantae</taxon>
        <taxon>Chlorophyta</taxon>
        <taxon>core chlorophytes</taxon>
        <taxon>Chlorodendrophyceae</taxon>
        <taxon>Chlorodendrales</taxon>
        <taxon>Chlorodendraceae</taxon>
        <taxon>Tetraselmis</taxon>
    </lineage>
</organism>
<feature type="non-terminal residue" evidence="1">
    <location>
        <position position="1"/>
    </location>
</feature>
<dbReference type="AlphaFoldDB" id="A0A061RK59"/>
<sequence length="75" mass="8395">NNDSETVVWPNPHDSLDAKAGKGQIGFSASAERNTLAFPSFPRSDSLSLVLLGKELYEPSQCQRLFAFFLFFKKK</sequence>
<evidence type="ECO:0000313" key="1">
    <source>
        <dbReference type="EMBL" id="JAC70911.1"/>
    </source>
</evidence>
<name>A0A061RK59_9CHLO</name>
<dbReference type="EMBL" id="GBEZ01015233">
    <property type="protein sequence ID" value="JAC70911.1"/>
    <property type="molecule type" value="Transcribed_RNA"/>
</dbReference>
<gene>
    <name evidence="1" type="ORF">TSPGSL018_3107</name>
</gene>
<feature type="non-terminal residue" evidence="1">
    <location>
        <position position="75"/>
    </location>
</feature>